<evidence type="ECO:0000259" key="2">
    <source>
        <dbReference type="PROSITE" id="PS50104"/>
    </source>
</evidence>
<feature type="region of interest" description="Disordered" evidence="1">
    <location>
        <begin position="144"/>
        <end position="233"/>
    </location>
</feature>
<proteinExistence type="predicted"/>
<comment type="caution">
    <text evidence="3">The sequence shown here is derived from an EMBL/GenBank/DDBJ whole genome shotgun (WGS) entry which is preliminary data.</text>
</comment>
<dbReference type="PROSITE" id="PS50104">
    <property type="entry name" value="TIR"/>
    <property type="match status" value="1"/>
</dbReference>
<dbReference type="SMART" id="SM00255">
    <property type="entry name" value="TIR"/>
    <property type="match status" value="1"/>
</dbReference>
<evidence type="ECO:0000313" key="3">
    <source>
        <dbReference type="EMBL" id="GHO96294.1"/>
    </source>
</evidence>
<dbReference type="EMBL" id="BNJK01000001">
    <property type="protein sequence ID" value="GHO96294.1"/>
    <property type="molecule type" value="Genomic_DNA"/>
</dbReference>
<gene>
    <name evidence="3" type="ORF">KSF_063420</name>
</gene>
<dbReference type="InterPro" id="IPR035897">
    <property type="entry name" value="Toll_tir_struct_dom_sf"/>
</dbReference>
<protein>
    <recommendedName>
        <fullName evidence="2">TIR domain-containing protein</fullName>
    </recommendedName>
</protein>
<dbReference type="Gene3D" id="3.40.50.10140">
    <property type="entry name" value="Toll/interleukin-1 receptor homology (TIR) domain"/>
    <property type="match status" value="1"/>
</dbReference>
<evidence type="ECO:0000256" key="1">
    <source>
        <dbReference type="SAM" id="MobiDB-lite"/>
    </source>
</evidence>
<dbReference type="InterPro" id="IPR000157">
    <property type="entry name" value="TIR_dom"/>
</dbReference>
<accession>A0A8J3N2N7</accession>
<reference evidence="3" key="1">
    <citation type="submission" date="2020-10" db="EMBL/GenBank/DDBJ databases">
        <title>Taxonomic study of unclassified bacteria belonging to the class Ktedonobacteria.</title>
        <authorList>
            <person name="Yabe S."/>
            <person name="Wang C.M."/>
            <person name="Zheng Y."/>
            <person name="Sakai Y."/>
            <person name="Cavaletti L."/>
            <person name="Monciardini P."/>
            <person name="Donadio S."/>
        </authorList>
    </citation>
    <scope>NUCLEOTIDE SEQUENCE</scope>
    <source>
        <strain evidence="3">ID150040</strain>
    </source>
</reference>
<dbReference type="SUPFAM" id="SSF52200">
    <property type="entry name" value="Toll/Interleukin receptor TIR domain"/>
    <property type="match status" value="1"/>
</dbReference>
<dbReference type="GO" id="GO:0007165">
    <property type="term" value="P:signal transduction"/>
    <property type="evidence" value="ECO:0007669"/>
    <property type="project" value="InterPro"/>
</dbReference>
<dbReference type="RefSeq" id="WP_220206932.1">
    <property type="nucleotide sequence ID" value="NZ_BNJK01000001.1"/>
</dbReference>
<dbReference type="Pfam" id="PF13676">
    <property type="entry name" value="TIR_2"/>
    <property type="match status" value="1"/>
</dbReference>
<organism evidence="3 4">
    <name type="scientific">Reticulibacter mediterranei</name>
    <dbReference type="NCBI Taxonomy" id="2778369"/>
    <lineage>
        <taxon>Bacteria</taxon>
        <taxon>Bacillati</taxon>
        <taxon>Chloroflexota</taxon>
        <taxon>Ktedonobacteria</taxon>
        <taxon>Ktedonobacterales</taxon>
        <taxon>Reticulibacteraceae</taxon>
        <taxon>Reticulibacter</taxon>
    </lineage>
</organism>
<keyword evidence="4" id="KW-1185">Reference proteome</keyword>
<dbReference type="Proteomes" id="UP000597444">
    <property type="component" value="Unassembled WGS sequence"/>
</dbReference>
<name>A0A8J3N2N7_9CHLR</name>
<evidence type="ECO:0000313" key="4">
    <source>
        <dbReference type="Proteomes" id="UP000597444"/>
    </source>
</evidence>
<feature type="compositionally biased region" description="Polar residues" evidence="1">
    <location>
        <begin position="182"/>
        <end position="206"/>
    </location>
</feature>
<sequence>MAEPVQLYICYAEENKSALSRLEKQLTSLIRTEKIQFWHRDKLLGGDNKDQNIMTQLDRARIILMLVSADLFGEYYNSSEMQHAFRLHKEQKINLVPIIVGSCNWQGDRILGGLVPLPRTGNPTQNDKDWSSVVKEIIPIVTQIQSEQAPKEPIPVEKSSSPKLRQPRKPARPKPQQLSGAALTTSVPTTNAPPRSTSLPASTQPDYTLPAAEEPEPRTTEAGATTPTFGQGYNQAQNGIHQVVFTILIWEPSQSTYDLIANERRAIYHALLNEQHQCILGGSLLVPEGQSLQDREISQAYISDNTVVLIEPEISPISEWQEFYNNSDDDFRKKALCYYPETAKAFPGSWKRDETLYWLRQLEYYQEIEITNCQMRTKVLKFFHAKRLETYRMSSRSGRGR</sequence>
<feature type="domain" description="TIR" evidence="2">
    <location>
        <begin position="3"/>
        <end position="137"/>
    </location>
</feature>
<dbReference type="AlphaFoldDB" id="A0A8J3N2N7"/>